<dbReference type="InterPro" id="IPR043502">
    <property type="entry name" value="DNA/RNA_pol_sf"/>
</dbReference>
<dbReference type="AlphaFoldDB" id="I2FYZ4"/>
<dbReference type="InterPro" id="IPR000477">
    <property type="entry name" value="RT_dom"/>
</dbReference>
<protein>
    <recommendedName>
        <fullName evidence="2">Reverse transcriptase domain-containing protein</fullName>
    </recommendedName>
</protein>
<dbReference type="HOGENOM" id="CLU_1251493_0_0_1"/>
<comment type="caution">
    <text evidence="3">The sequence shown here is derived from an EMBL/GenBank/DDBJ whole genome shotgun (WGS) entry which is preliminary data.</text>
</comment>
<dbReference type="SUPFAM" id="SSF56672">
    <property type="entry name" value="DNA/RNA polymerases"/>
    <property type="match status" value="1"/>
</dbReference>
<dbReference type="Gene3D" id="3.30.70.270">
    <property type="match status" value="1"/>
</dbReference>
<evidence type="ECO:0000313" key="4">
    <source>
        <dbReference type="Proteomes" id="UP000006174"/>
    </source>
</evidence>
<name>I2FYZ4_USTHO</name>
<dbReference type="Proteomes" id="UP000006174">
    <property type="component" value="Unassembled WGS sequence"/>
</dbReference>
<evidence type="ECO:0000259" key="2">
    <source>
        <dbReference type="Pfam" id="PF00078"/>
    </source>
</evidence>
<dbReference type="InterPro" id="IPR043128">
    <property type="entry name" value="Rev_trsase/Diguanyl_cyclase"/>
</dbReference>
<feature type="compositionally biased region" description="Basic and acidic residues" evidence="1">
    <location>
        <begin position="52"/>
        <end position="69"/>
    </location>
</feature>
<feature type="compositionally biased region" description="Polar residues" evidence="1">
    <location>
        <begin position="42"/>
        <end position="51"/>
    </location>
</feature>
<evidence type="ECO:0000313" key="3">
    <source>
        <dbReference type="EMBL" id="CCF52137.1"/>
    </source>
</evidence>
<proteinExistence type="predicted"/>
<organism evidence="3 4">
    <name type="scientific">Ustilago hordei</name>
    <name type="common">Barley covered smut fungus</name>
    <dbReference type="NCBI Taxonomy" id="120017"/>
    <lineage>
        <taxon>Eukaryota</taxon>
        <taxon>Fungi</taxon>
        <taxon>Dikarya</taxon>
        <taxon>Basidiomycota</taxon>
        <taxon>Ustilaginomycotina</taxon>
        <taxon>Ustilaginomycetes</taxon>
        <taxon>Ustilaginales</taxon>
        <taxon>Ustilaginaceae</taxon>
        <taxon>Ustilago</taxon>
    </lineage>
</organism>
<evidence type="ECO:0000256" key="1">
    <source>
        <dbReference type="SAM" id="MobiDB-lite"/>
    </source>
</evidence>
<feature type="region of interest" description="Disordered" evidence="1">
    <location>
        <begin position="32"/>
        <end position="69"/>
    </location>
</feature>
<sequence>MPASALYCVERLVDSGRTRFCIECSTLETERESIDKGLSSEGDLSTASSDAPTDRRRSPDGEPDKSYHREKNCRMCRSLQQALLDGEPVEAYHRANLRRPSREKPFIGLPVPYPQLGLYEYLVMPFGLANAPAHFQSFINDIFRDIIRVDNEEAHIWHVTEVLTHLRSNQLFAKLSKCKFHTTTVEFLGYIIKPTGIEMDPEKVRTIKEWPMLDVTGSVDQ</sequence>
<dbReference type="CDD" id="cd01647">
    <property type="entry name" value="RT_LTR"/>
    <property type="match status" value="1"/>
</dbReference>
<dbReference type="eggNOG" id="KOG0017">
    <property type="taxonomic scope" value="Eukaryota"/>
</dbReference>
<reference evidence="3 4" key="1">
    <citation type="journal article" date="2012" name="Plant Cell">
        <title>Genome comparison of barley and maize smut fungi reveals targeted loss of RNA silencing components and species-specific presence of transposable elements.</title>
        <authorList>
            <person name="Laurie J.D."/>
            <person name="Ali S."/>
            <person name="Linning R."/>
            <person name="Mannhaupt G."/>
            <person name="Wong P."/>
            <person name="Gueldener U."/>
            <person name="Muensterkoetter M."/>
            <person name="Moore R."/>
            <person name="Kahmann R."/>
            <person name="Bakkeren G."/>
            <person name="Schirawski J."/>
        </authorList>
    </citation>
    <scope>NUCLEOTIDE SEQUENCE [LARGE SCALE GENOMIC DNA]</scope>
    <source>
        <strain evidence="4">Uh4875-4</strain>
    </source>
</reference>
<dbReference type="EMBL" id="CAGI01000171">
    <property type="protein sequence ID" value="CCF52137.1"/>
    <property type="molecule type" value="Genomic_DNA"/>
</dbReference>
<dbReference type="Pfam" id="PF00078">
    <property type="entry name" value="RVT_1"/>
    <property type="match status" value="1"/>
</dbReference>
<dbReference type="InterPro" id="IPR053134">
    <property type="entry name" value="RNA-dir_DNA_polymerase"/>
</dbReference>
<gene>
    <name evidence="3" type="ORF">UHOR_03685</name>
</gene>
<dbReference type="Gene3D" id="3.10.10.10">
    <property type="entry name" value="HIV Type 1 Reverse Transcriptase, subunit A, domain 1"/>
    <property type="match status" value="1"/>
</dbReference>
<accession>I2FYZ4</accession>
<dbReference type="PANTHER" id="PTHR24559">
    <property type="entry name" value="TRANSPOSON TY3-I GAG-POL POLYPROTEIN"/>
    <property type="match status" value="1"/>
</dbReference>
<keyword evidence="4" id="KW-1185">Reference proteome</keyword>
<feature type="domain" description="Reverse transcriptase" evidence="2">
    <location>
        <begin position="90"/>
        <end position="192"/>
    </location>
</feature>
<dbReference type="PANTHER" id="PTHR24559:SF440">
    <property type="entry name" value="RIBONUCLEASE H"/>
    <property type="match status" value="1"/>
</dbReference>
<dbReference type="STRING" id="1128400.I2FYZ4"/>